<sequence>MKEETWRSNFVYGLINFVEKRFVNEKHWPSYPGANQHLEKRLLEFVEEGLQGGEATKIFPYKPHSTYQYLLKREDDSVTLRVKIPWEKETRIMLTRQEEIKTILGKAGTHLQRYGKIISINQCYKEMKPVYFTSKDRIRSIINFIGDFKLIKPEEAGTDTKMNDGAENPVTTKQQPSASDGEQTEEEDFDESGIDEKSETIKTEKMDEDENEDVRKENNGQQLSSNSKKRPEKSRTLKELQDSLSKNYQVLGKRKR</sequence>
<evidence type="ECO:0000313" key="2">
    <source>
        <dbReference type="EMBL" id="CAF0855297.1"/>
    </source>
</evidence>
<feature type="compositionally biased region" description="Polar residues" evidence="1">
    <location>
        <begin position="169"/>
        <end position="181"/>
    </location>
</feature>
<dbReference type="Proteomes" id="UP000677228">
    <property type="component" value="Unassembled WGS sequence"/>
</dbReference>
<evidence type="ECO:0000256" key="1">
    <source>
        <dbReference type="SAM" id="MobiDB-lite"/>
    </source>
</evidence>
<proteinExistence type="predicted"/>
<evidence type="ECO:0000313" key="3">
    <source>
        <dbReference type="EMBL" id="CAF3640396.1"/>
    </source>
</evidence>
<dbReference type="EMBL" id="CAJNOK010002332">
    <property type="protein sequence ID" value="CAF0855297.1"/>
    <property type="molecule type" value="Genomic_DNA"/>
</dbReference>
<feature type="region of interest" description="Disordered" evidence="1">
    <location>
        <begin position="157"/>
        <end position="256"/>
    </location>
</feature>
<dbReference type="EMBL" id="CAJOBA010002332">
    <property type="protein sequence ID" value="CAF3640396.1"/>
    <property type="molecule type" value="Genomic_DNA"/>
</dbReference>
<comment type="caution">
    <text evidence="2">The sequence shown here is derived from an EMBL/GenBank/DDBJ whole genome shotgun (WGS) entry which is preliminary data.</text>
</comment>
<accession>A0A8S2D165</accession>
<feature type="compositionally biased region" description="Acidic residues" evidence="1">
    <location>
        <begin position="182"/>
        <end position="193"/>
    </location>
</feature>
<name>A0A8S2D165_9BILA</name>
<organism evidence="2 4">
    <name type="scientific">Didymodactylos carnosus</name>
    <dbReference type="NCBI Taxonomy" id="1234261"/>
    <lineage>
        <taxon>Eukaryota</taxon>
        <taxon>Metazoa</taxon>
        <taxon>Spiralia</taxon>
        <taxon>Gnathifera</taxon>
        <taxon>Rotifera</taxon>
        <taxon>Eurotatoria</taxon>
        <taxon>Bdelloidea</taxon>
        <taxon>Philodinida</taxon>
        <taxon>Philodinidae</taxon>
        <taxon>Didymodactylos</taxon>
    </lineage>
</organism>
<feature type="compositionally biased region" description="Basic and acidic residues" evidence="1">
    <location>
        <begin position="194"/>
        <end position="205"/>
    </location>
</feature>
<dbReference type="AlphaFoldDB" id="A0A8S2D165"/>
<evidence type="ECO:0000313" key="4">
    <source>
        <dbReference type="Proteomes" id="UP000677228"/>
    </source>
</evidence>
<protein>
    <submittedName>
        <fullName evidence="2">Uncharacterized protein</fullName>
    </submittedName>
</protein>
<gene>
    <name evidence="2" type="ORF">OVA965_LOCUS7356</name>
    <name evidence="3" type="ORF">TMI583_LOCUS7351</name>
</gene>
<reference evidence="2" key="1">
    <citation type="submission" date="2021-02" db="EMBL/GenBank/DDBJ databases">
        <authorList>
            <person name="Nowell W R."/>
        </authorList>
    </citation>
    <scope>NUCLEOTIDE SEQUENCE</scope>
</reference>
<dbReference type="Proteomes" id="UP000682733">
    <property type="component" value="Unassembled WGS sequence"/>
</dbReference>